<gene>
    <name evidence="2" type="ORF">VSH64_23255</name>
</gene>
<keyword evidence="2" id="KW-0067">ATP-binding</keyword>
<sequence>MTRLADPLAATSRSRAASSTGLGMAIAAAVLVAYHGTIEVHSSPGHTEFAVRLPVAVPAQRTEAAVAQIEA</sequence>
<keyword evidence="2" id="KW-0547">Nucleotide-binding</keyword>
<evidence type="ECO:0000313" key="2">
    <source>
        <dbReference type="EMBL" id="WSE35208.1"/>
    </source>
</evidence>
<evidence type="ECO:0000313" key="3">
    <source>
        <dbReference type="Proteomes" id="UP001330812"/>
    </source>
</evidence>
<dbReference type="Proteomes" id="UP001330812">
    <property type="component" value="Chromosome"/>
</dbReference>
<dbReference type="Gene3D" id="3.30.565.10">
    <property type="entry name" value="Histidine kinase-like ATPase, C-terminal domain"/>
    <property type="match status" value="1"/>
</dbReference>
<protein>
    <submittedName>
        <fullName evidence="2">ATP-binding protein</fullName>
    </submittedName>
</protein>
<dbReference type="EMBL" id="CP142149">
    <property type="protein sequence ID" value="WSE35208.1"/>
    <property type="molecule type" value="Genomic_DNA"/>
</dbReference>
<dbReference type="SUPFAM" id="SSF55874">
    <property type="entry name" value="ATPase domain of HSP90 chaperone/DNA topoisomerase II/histidine kinase"/>
    <property type="match status" value="1"/>
</dbReference>
<feature type="domain" description="Histidine kinase/HSP90-like ATPase" evidence="1">
    <location>
        <begin position="6"/>
        <end position="56"/>
    </location>
</feature>
<keyword evidence="3" id="KW-1185">Reference proteome</keyword>
<reference evidence="2 3" key="1">
    <citation type="journal article" date="2015" name="Int. J. Syst. Evol. Microbiol.">
        <title>Amycolatopsis rhabdoformis sp. nov., an actinomycete isolated from a tropical forest soil.</title>
        <authorList>
            <person name="Souza W.R."/>
            <person name="Silva R.E."/>
            <person name="Goodfellow M."/>
            <person name="Busarakam K."/>
            <person name="Figueiro F.S."/>
            <person name="Ferreira D."/>
            <person name="Rodrigues-Filho E."/>
            <person name="Moraes L.A.B."/>
            <person name="Zucchi T.D."/>
        </authorList>
    </citation>
    <scope>NUCLEOTIDE SEQUENCE [LARGE SCALE GENOMIC DNA]</scope>
    <source>
        <strain evidence="2 3">NCIMB 14900</strain>
    </source>
</reference>
<accession>A0ABZ1INH9</accession>
<evidence type="ECO:0000259" key="1">
    <source>
        <dbReference type="Pfam" id="PF02518"/>
    </source>
</evidence>
<proteinExistence type="predicted"/>
<name>A0ABZ1INH9_9PSEU</name>
<dbReference type="InterPro" id="IPR036890">
    <property type="entry name" value="HATPase_C_sf"/>
</dbReference>
<organism evidence="2 3">
    <name type="scientific">Amycolatopsis rhabdoformis</name>
    <dbReference type="NCBI Taxonomy" id="1448059"/>
    <lineage>
        <taxon>Bacteria</taxon>
        <taxon>Bacillati</taxon>
        <taxon>Actinomycetota</taxon>
        <taxon>Actinomycetes</taxon>
        <taxon>Pseudonocardiales</taxon>
        <taxon>Pseudonocardiaceae</taxon>
        <taxon>Amycolatopsis</taxon>
    </lineage>
</organism>
<dbReference type="RefSeq" id="WP_326838012.1">
    <property type="nucleotide sequence ID" value="NZ_CP142149.1"/>
</dbReference>
<dbReference type="GO" id="GO:0005524">
    <property type="term" value="F:ATP binding"/>
    <property type="evidence" value="ECO:0007669"/>
    <property type="project" value="UniProtKB-KW"/>
</dbReference>
<dbReference type="InterPro" id="IPR003594">
    <property type="entry name" value="HATPase_dom"/>
</dbReference>
<dbReference type="Pfam" id="PF02518">
    <property type="entry name" value="HATPase_c"/>
    <property type="match status" value="1"/>
</dbReference>